<protein>
    <submittedName>
        <fullName evidence="6">Magnesium transporter nipa</fullName>
    </submittedName>
</protein>
<feature type="transmembrane region" description="Helical" evidence="5">
    <location>
        <begin position="250"/>
        <end position="274"/>
    </location>
</feature>
<dbReference type="EMBL" id="MIGC01003922">
    <property type="protein sequence ID" value="PHJ18750.1"/>
    <property type="molecule type" value="Genomic_DNA"/>
</dbReference>
<dbReference type="PANTHER" id="PTHR12570:SF65">
    <property type="entry name" value="MAGNESIUM TRANSPORTER NIPA9-RELATED"/>
    <property type="match status" value="1"/>
</dbReference>
<evidence type="ECO:0000256" key="3">
    <source>
        <dbReference type="ARBA" id="ARBA00022989"/>
    </source>
</evidence>
<feature type="transmembrane region" description="Helical" evidence="5">
    <location>
        <begin position="53"/>
        <end position="74"/>
    </location>
</feature>
<dbReference type="SUPFAM" id="SSF103481">
    <property type="entry name" value="Multidrug resistance efflux transporter EmrE"/>
    <property type="match status" value="2"/>
</dbReference>
<name>A0A2C6KE31_9APIC</name>
<dbReference type="GO" id="GO:0015095">
    <property type="term" value="F:magnesium ion transmembrane transporter activity"/>
    <property type="evidence" value="ECO:0007669"/>
    <property type="project" value="InterPro"/>
</dbReference>
<dbReference type="AlphaFoldDB" id="A0A2C6KE31"/>
<feature type="transmembrane region" description="Helical" evidence="5">
    <location>
        <begin position="183"/>
        <end position="203"/>
    </location>
</feature>
<feature type="transmembrane region" description="Helical" evidence="5">
    <location>
        <begin position="107"/>
        <end position="128"/>
    </location>
</feature>
<keyword evidence="4 5" id="KW-0472">Membrane</keyword>
<dbReference type="InterPro" id="IPR037185">
    <property type="entry name" value="EmrE-like"/>
</dbReference>
<organism evidence="6 7">
    <name type="scientific">Cystoisospora suis</name>
    <dbReference type="NCBI Taxonomy" id="483139"/>
    <lineage>
        <taxon>Eukaryota</taxon>
        <taxon>Sar</taxon>
        <taxon>Alveolata</taxon>
        <taxon>Apicomplexa</taxon>
        <taxon>Conoidasida</taxon>
        <taxon>Coccidia</taxon>
        <taxon>Eucoccidiorida</taxon>
        <taxon>Eimeriorina</taxon>
        <taxon>Sarcocystidae</taxon>
        <taxon>Cystoisospora</taxon>
    </lineage>
</organism>
<dbReference type="Pfam" id="PF05653">
    <property type="entry name" value="Mg_trans_NIPA"/>
    <property type="match status" value="1"/>
</dbReference>
<proteinExistence type="predicted"/>
<evidence type="ECO:0000256" key="1">
    <source>
        <dbReference type="ARBA" id="ARBA00004141"/>
    </source>
</evidence>
<keyword evidence="2 5" id="KW-0812">Transmembrane</keyword>
<feature type="transmembrane region" description="Helical" evidence="5">
    <location>
        <begin position="223"/>
        <end position="243"/>
    </location>
</feature>
<feature type="transmembrane region" description="Helical" evidence="5">
    <location>
        <begin position="80"/>
        <end position="100"/>
    </location>
</feature>
<accession>A0A2C6KE31</accession>
<dbReference type="Gene3D" id="1.10.3730.20">
    <property type="match status" value="1"/>
</dbReference>
<feature type="transmembrane region" description="Helical" evidence="5">
    <location>
        <begin position="439"/>
        <end position="458"/>
    </location>
</feature>
<comment type="caution">
    <text evidence="6">The sequence shown here is derived from an EMBL/GenBank/DDBJ whole genome shotgun (WGS) entry which is preliminary data.</text>
</comment>
<evidence type="ECO:0000313" key="6">
    <source>
        <dbReference type="EMBL" id="PHJ18750.1"/>
    </source>
</evidence>
<evidence type="ECO:0000256" key="5">
    <source>
        <dbReference type="SAM" id="Phobius"/>
    </source>
</evidence>
<reference evidence="6 7" key="1">
    <citation type="journal article" date="2017" name="Int. J. Parasitol.">
        <title>The genome of the protozoan parasite Cystoisospora suis and a reverse vaccinology approach to identify vaccine candidates.</title>
        <authorList>
            <person name="Palmieri N."/>
            <person name="Shrestha A."/>
            <person name="Ruttkowski B."/>
            <person name="Beck T."/>
            <person name="Vogl C."/>
            <person name="Tomley F."/>
            <person name="Blake D.P."/>
            <person name="Joachim A."/>
        </authorList>
    </citation>
    <scope>NUCLEOTIDE SEQUENCE [LARGE SCALE GENOMIC DNA]</scope>
    <source>
        <strain evidence="6 7">Wien I</strain>
    </source>
</reference>
<feature type="transmembrane region" description="Helical" evidence="5">
    <location>
        <begin position="148"/>
        <end position="171"/>
    </location>
</feature>
<evidence type="ECO:0000256" key="2">
    <source>
        <dbReference type="ARBA" id="ARBA00022692"/>
    </source>
</evidence>
<dbReference type="Proteomes" id="UP000221165">
    <property type="component" value="Unassembled WGS sequence"/>
</dbReference>
<evidence type="ECO:0000313" key="7">
    <source>
        <dbReference type="Proteomes" id="UP000221165"/>
    </source>
</evidence>
<dbReference type="VEuPathDB" id="ToxoDB:CSUI_007425"/>
<keyword evidence="7" id="KW-1185">Reference proteome</keyword>
<feature type="transmembrane region" description="Helical" evidence="5">
    <location>
        <begin position="411"/>
        <end position="433"/>
    </location>
</feature>
<dbReference type="InterPro" id="IPR008521">
    <property type="entry name" value="Mg_trans_NIPA"/>
</dbReference>
<dbReference type="OrthoDB" id="330388at2759"/>
<comment type="subcellular location">
    <subcellularLocation>
        <location evidence="1">Membrane</location>
        <topology evidence="1">Multi-pass membrane protein</topology>
    </subcellularLocation>
</comment>
<dbReference type="GO" id="GO:0016020">
    <property type="term" value="C:membrane"/>
    <property type="evidence" value="ECO:0007669"/>
    <property type="project" value="UniProtKB-SubCell"/>
</dbReference>
<feature type="transmembrane region" description="Helical" evidence="5">
    <location>
        <begin position="12"/>
        <end position="32"/>
    </location>
</feature>
<dbReference type="GeneID" id="94430781"/>
<dbReference type="PANTHER" id="PTHR12570">
    <property type="match status" value="1"/>
</dbReference>
<feature type="transmembrane region" description="Helical" evidence="5">
    <location>
        <begin position="280"/>
        <end position="300"/>
    </location>
</feature>
<sequence>MADESTVSHLWYIGVIVVALGSLAGAGGDTMVRHAYVKAGNDATPKQMLKSPMFVVGMLLTVVLDPLCTFVALLFAPSSIVTPFAGVHIFWAVFIAHFWLKEHMGWVEVLGSIGIVTGVILMVCFCGTEADIGSISAFDSYASTPGAIAYIAVSAFLLIVILILAFSFYPCSLGSWDYSVRRLATALASGFLGGNSNVSAKFFSIILMDLFAGHTSVFTNWRTYVVTLCTVVLCLGQLIFLNVSLRRYEAIYVVPTINSCLVAEGTIGSILVLHEVPKNWTAFSIGLILCIAGILILTTAHKIQPLHKKTLSLEMKTPSQEMGAMEAGEAAGTIPEAKMDEEGGIATTLEKSPSKNRLSSLTRSFSRSATAVMDMSIVLNSKAFYSMYTIQEHHLPVTDDVPGMLDSSCSFLFLSLLTLFSPSYHSLYCIFLFLLAPRFLFLFLTAISSVFFFSLLPVL</sequence>
<gene>
    <name evidence="6" type="ORF">CSUI_007425</name>
</gene>
<evidence type="ECO:0000256" key="4">
    <source>
        <dbReference type="ARBA" id="ARBA00023136"/>
    </source>
</evidence>
<dbReference type="RefSeq" id="XP_067920456.1">
    <property type="nucleotide sequence ID" value="XM_068067570.1"/>
</dbReference>
<keyword evidence="3 5" id="KW-1133">Transmembrane helix</keyword>